<proteinExistence type="predicted"/>
<evidence type="ECO:0000313" key="4">
    <source>
        <dbReference type="WBParaSite" id="SCUD_0001068101-mRNA-1"/>
    </source>
</evidence>
<dbReference type="WBParaSite" id="SCUD_0001068101-mRNA-1">
    <property type="protein sequence ID" value="SCUD_0001068101-mRNA-1"/>
    <property type="gene ID" value="SCUD_0001068101"/>
</dbReference>
<organism evidence="4">
    <name type="scientific">Schistosoma curassoni</name>
    <dbReference type="NCBI Taxonomy" id="6186"/>
    <lineage>
        <taxon>Eukaryota</taxon>
        <taxon>Metazoa</taxon>
        <taxon>Spiralia</taxon>
        <taxon>Lophotrochozoa</taxon>
        <taxon>Platyhelminthes</taxon>
        <taxon>Trematoda</taxon>
        <taxon>Digenea</taxon>
        <taxon>Strigeidida</taxon>
        <taxon>Schistosomatoidea</taxon>
        <taxon>Schistosomatidae</taxon>
        <taxon>Schistosoma</taxon>
    </lineage>
</organism>
<dbReference type="AlphaFoldDB" id="A0A183K6Q6"/>
<keyword evidence="1" id="KW-0812">Transmembrane</keyword>
<keyword evidence="3" id="KW-1185">Reference proteome</keyword>
<evidence type="ECO:0000313" key="3">
    <source>
        <dbReference type="Proteomes" id="UP000279833"/>
    </source>
</evidence>
<sequence length="108" mass="13251">MNYYRASMESLMQKIENYMRSSSRQMVYPWTFTAKIRQFPYVDVYKNRPYLKFYIVGLFICVPPTIYGFYKGHEMKKARKFVNYFDPHDIPGKELASHYHHLYHHEKH</sequence>
<reference evidence="4" key="1">
    <citation type="submission" date="2016-06" db="UniProtKB">
        <authorList>
            <consortium name="WormBaseParasite"/>
        </authorList>
    </citation>
    <scope>IDENTIFICATION</scope>
</reference>
<dbReference type="Proteomes" id="UP000279833">
    <property type="component" value="Unassembled WGS sequence"/>
</dbReference>
<name>A0A183K6Q6_9TREM</name>
<keyword evidence="1" id="KW-0472">Membrane</keyword>
<evidence type="ECO:0000313" key="2">
    <source>
        <dbReference type="EMBL" id="VDP41026.1"/>
    </source>
</evidence>
<reference evidence="2 3" key="2">
    <citation type="submission" date="2018-11" db="EMBL/GenBank/DDBJ databases">
        <authorList>
            <consortium name="Pathogen Informatics"/>
        </authorList>
    </citation>
    <scope>NUCLEOTIDE SEQUENCE [LARGE SCALE GENOMIC DNA]</scope>
    <source>
        <strain evidence="2">Dakar</strain>
        <strain evidence="3">Dakar, Senegal</strain>
    </source>
</reference>
<gene>
    <name evidence="2" type="ORF">SCUD_LOCUS10681</name>
</gene>
<protein>
    <submittedName>
        <fullName evidence="4">Cytochrome b-c1 complex subunit 8</fullName>
    </submittedName>
</protein>
<feature type="transmembrane region" description="Helical" evidence="1">
    <location>
        <begin position="51"/>
        <end position="70"/>
    </location>
</feature>
<accession>A0A183K6Q6</accession>
<dbReference type="EMBL" id="UZAK01033924">
    <property type="protein sequence ID" value="VDP41026.1"/>
    <property type="molecule type" value="Genomic_DNA"/>
</dbReference>
<keyword evidence="1" id="KW-1133">Transmembrane helix</keyword>
<evidence type="ECO:0000256" key="1">
    <source>
        <dbReference type="SAM" id="Phobius"/>
    </source>
</evidence>